<dbReference type="STRING" id="1123380.SAMN02745199_0448"/>
<dbReference type="InterPro" id="IPR011611">
    <property type="entry name" value="PfkB_dom"/>
</dbReference>
<keyword evidence="8" id="KW-1185">Reference proteome</keyword>
<comment type="similarity">
    <text evidence="1">Belongs to the carbohydrate kinase PfkB family.</text>
</comment>
<dbReference type="RefSeq" id="WP_073071676.1">
    <property type="nucleotide sequence ID" value="NZ_FQXN01000001.1"/>
</dbReference>
<dbReference type="OrthoDB" id="9813569at2"/>
<dbReference type="AlphaFoldDB" id="A0A1M5RBG4"/>
<protein>
    <submittedName>
        <fullName evidence="7">2-dehydro-3-deoxygluconokinase / 2-dehydro-3-deoxygalactonokinase</fullName>
    </submittedName>
</protein>
<accession>A0A1M5RBG4</accession>
<dbReference type="Pfam" id="PF00294">
    <property type="entry name" value="PfkB"/>
    <property type="match status" value="1"/>
</dbReference>
<evidence type="ECO:0000256" key="5">
    <source>
        <dbReference type="ARBA" id="ARBA00022840"/>
    </source>
</evidence>
<dbReference type="GO" id="GO:0005524">
    <property type="term" value="F:ATP binding"/>
    <property type="evidence" value="ECO:0007669"/>
    <property type="project" value="UniProtKB-KW"/>
</dbReference>
<reference evidence="8" key="1">
    <citation type="submission" date="2016-11" db="EMBL/GenBank/DDBJ databases">
        <authorList>
            <person name="Varghese N."/>
            <person name="Submissions S."/>
        </authorList>
    </citation>
    <scope>NUCLEOTIDE SEQUENCE [LARGE SCALE GENOMIC DNA]</scope>
    <source>
        <strain evidence="8">DSM 15807</strain>
    </source>
</reference>
<evidence type="ECO:0000256" key="3">
    <source>
        <dbReference type="ARBA" id="ARBA00022741"/>
    </source>
</evidence>
<keyword evidence="4 7" id="KW-0418">Kinase</keyword>
<dbReference type="InterPro" id="IPR050306">
    <property type="entry name" value="PfkB_Carbo_kinase"/>
</dbReference>
<evidence type="ECO:0000256" key="4">
    <source>
        <dbReference type="ARBA" id="ARBA00022777"/>
    </source>
</evidence>
<dbReference type="Gene3D" id="3.40.1190.20">
    <property type="match status" value="1"/>
</dbReference>
<organism evidence="7 8">
    <name type="scientific">Thermosipho atlanticus DSM 15807</name>
    <dbReference type="NCBI Taxonomy" id="1123380"/>
    <lineage>
        <taxon>Bacteria</taxon>
        <taxon>Thermotogati</taxon>
        <taxon>Thermotogota</taxon>
        <taxon>Thermotogae</taxon>
        <taxon>Thermotogales</taxon>
        <taxon>Fervidobacteriaceae</taxon>
        <taxon>Thermosipho</taxon>
    </lineage>
</organism>
<keyword evidence="5" id="KW-0067">ATP-binding</keyword>
<feature type="domain" description="Carbohydrate kinase PfkB" evidence="6">
    <location>
        <begin position="1"/>
        <end position="305"/>
    </location>
</feature>
<gene>
    <name evidence="7" type="ORF">SAMN02745199_0448</name>
</gene>
<evidence type="ECO:0000313" key="7">
    <source>
        <dbReference type="EMBL" id="SHH23684.1"/>
    </source>
</evidence>
<dbReference type="Proteomes" id="UP000242592">
    <property type="component" value="Unassembled WGS sequence"/>
</dbReference>
<evidence type="ECO:0000256" key="2">
    <source>
        <dbReference type="ARBA" id="ARBA00022679"/>
    </source>
</evidence>
<dbReference type="InterPro" id="IPR029056">
    <property type="entry name" value="Ribokinase-like"/>
</dbReference>
<evidence type="ECO:0000259" key="6">
    <source>
        <dbReference type="Pfam" id="PF00294"/>
    </source>
</evidence>
<dbReference type="PANTHER" id="PTHR43085:SF1">
    <property type="entry name" value="PSEUDOURIDINE KINASE-RELATED"/>
    <property type="match status" value="1"/>
</dbReference>
<proteinExistence type="inferred from homology"/>
<keyword evidence="3" id="KW-0547">Nucleotide-binding</keyword>
<dbReference type="CDD" id="cd01166">
    <property type="entry name" value="KdgK"/>
    <property type="match status" value="1"/>
</dbReference>
<sequence length="325" mass="36442">MKKVVGMGEIMIQMNPTEKGPMRYQHLFEQHVAGSEGNVIIQMQRLGIQTSFITAVGLDPFGEMIISTLKSEGVDTSFVKVDPKHPTGIYFVQRSYPIPGKTKVFYYRKNSAASFISEKDIDAKIFDDVDLFFLSGITPALSKRCRKAALKAIEICVKKKIKVVFDTNIRVNLLKTKNKAFEILKPFIESAEVLFTGVGDLTFLFGKNLRNSISELRKIAKNAELIIVKKGKEGSICFDVNSNTYIEYSSFPVEVEDELGAGDSFDGTFLSAMLRGYSFEKCLRYANASGAMAVSLKGDIEPLPTWKDLDLFLEVYEKSEEKLLR</sequence>
<dbReference type="EMBL" id="FQXN01000001">
    <property type="protein sequence ID" value="SHH23684.1"/>
    <property type="molecule type" value="Genomic_DNA"/>
</dbReference>
<evidence type="ECO:0000313" key="8">
    <source>
        <dbReference type="Proteomes" id="UP000242592"/>
    </source>
</evidence>
<evidence type="ECO:0000256" key="1">
    <source>
        <dbReference type="ARBA" id="ARBA00010688"/>
    </source>
</evidence>
<dbReference type="PANTHER" id="PTHR43085">
    <property type="entry name" value="HEXOKINASE FAMILY MEMBER"/>
    <property type="match status" value="1"/>
</dbReference>
<keyword evidence="2" id="KW-0808">Transferase</keyword>
<dbReference type="SUPFAM" id="SSF53613">
    <property type="entry name" value="Ribokinase-like"/>
    <property type="match status" value="1"/>
</dbReference>
<dbReference type="GO" id="GO:0016301">
    <property type="term" value="F:kinase activity"/>
    <property type="evidence" value="ECO:0007669"/>
    <property type="project" value="UniProtKB-KW"/>
</dbReference>
<name>A0A1M5RBG4_9BACT</name>